<dbReference type="Proteomes" id="UP000054498">
    <property type="component" value="Unassembled WGS sequence"/>
</dbReference>
<dbReference type="AlphaFoldDB" id="A0A0D2NB48"/>
<feature type="compositionally biased region" description="Gly residues" evidence="1">
    <location>
        <begin position="750"/>
        <end position="775"/>
    </location>
</feature>
<dbReference type="KEGG" id="mng:MNEG_5240"/>
<evidence type="ECO:0000313" key="5">
    <source>
        <dbReference type="Proteomes" id="UP000054498"/>
    </source>
</evidence>
<dbReference type="Gene3D" id="3.30.1370.110">
    <property type="match status" value="1"/>
</dbReference>
<evidence type="ECO:0008006" key="6">
    <source>
        <dbReference type="Google" id="ProtNLM"/>
    </source>
</evidence>
<proteinExistence type="predicted"/>
<feature type="compositionally biased region" description="Pro residues" evidence="1">
    <location>
        <begin position="1"/>
        <end position="12"/>
    </location>
</feature>
<keyword evidence="5" id="KW-1185">Reference proteome</keyword>
<protein>
    <recommendedName>
        <fullName evidence="6">Smr domain-containing protein</fullName>
    </recommendedName>
</protein>
<feature type="compositionally biased region" description="Low complexity" evidence="1">
    <location>
        <begin position="42"/>
        <end position="66"/>
    </location>
</feature>
<name>A0A0D2NB48_9CHLO</name>
<dbReference type="PROSITE" id="PS50828">
    <property type="entry name" value="SMR"/>
    <property type="match status" value="1"/>
</dbReference>
<dbReference type="InterPro" id="IPR002625">
    <property type="entry name" value="Smr_dom"/>
</dbReference>
<gene>
    <name evidence="4" type="ORF">MNEG_5240</name>
</gene>
<dbReference type="STRING" id="145388.A0A0D2NB48"/>
<dbReference type="Pfam" id="PF01713">
    <property type="entry name" value="Smr"/>
    <property type="match status" value="1"/>
</dbReference>
<organism evidence="4 5">
    <name type="scientific">Monoraphidium neglectum</name>
    <dbReference type="NCBI Taxonomy" id="145388"/>
    <lineage>
        <taxon>Eukaryota</taxon>
        <taxon>Viridiplantae</taxon>
        <taxon>Chlorophyta</taxon>
        <taxon>core chlorophytes</taxon>
        <taxon>Chlorophyceae</taxon>
        <taxon>CS clade</taxon>
        <taxon>Sphaeropleales</taxon>
        <taxon>Selenastraceae</taxon>
        <taxon>Monoraphidium</taxon>
    </lineage>
</organism>
<dbReference type="PROSITE" id="PS51140">
    <property type="entry name" value="CUE"/>
    <property type="match status" value="1"/>
</dbReference>
<feature type="region of interest" description="Disordered" evidence="1">
    <location>
        <begin position="528"/>
        <end position="558"/>
    </location>
</feature>
<reference evidence="4 5" key="1">
    <citation type="journal article" date="2013" name="BMC Genomics">
        <title>Reconstruction of the lipid metabolism for the microalga Monoraphidium neglectum from its genome sequence reveals characteristics suitable for biofuel production.</title>
        <authorList>
            <person name="Bogen C."/>
            <person name="Al-Dilaimi A."/>
            <person name="Albersmeier A."/>
            <person name="Wichmann J."/>
            <person name="Grundmann M."/>
            <person name="Rupp O."/>
            <person name="Lauersen K.J."/>
            <person name="Blifernez-Klassen O."/>
            <person name="Kalinowski J."/>
            <person name="Goesmann A."/>
            <person name="Mussgnug J.H."/>
            <person name="Kruse O."/>
        </authorList>
    </citation>
    <scope>NUCLEOTIDE SEQUENCE [LARGE SCALE GENOMIC DNA]</scope>
    <source>
        <strain evidence="4 5">SAG 48.87</strain>
    </source>
</reference>
<dbReference type="InterPro" id="IPR003892">
    <property type="entry name" value="CUE"/>
</dbReference>
<evidence type="ECO:0000313" key="4">
    <source>
        <dbReference type="EMBL" id="KIZ02716.1"/>
    </source>
</evidence>
<evidence type="ECO:0000259" key="2">
    <source>
        <dbReference type="PROSITE" id="PS50828"/>
    </source>
</evidence>
<dbReference type="CDD" id="cd14279">
    <property type="entry name" value="CUE"/>
    <property type="match status" value="1"/>
</dbReference>
<dbReference type="GO" id="GO:0043130">
    <property type="term" value="F:ubiquitin binding"/>
    <property type="evidence" value="ECO:0007669"/>
    <property type="project" value="InterPro"/>
</dbReference>
<dbReference type="PANTHER" id="PTHR47417">
    <property type="entry name" value="SMR DOMAIN-CONTAINING PROTEIN YPL199C"/>
    <property type="match status" value="1"/>
</dbReference>
<dbReference type="SUPFAM" id="SSF160443">
    <property type="entry name" value="SMR domain-like"/>
    <property type="match status" value="1"/>
</dbReference>
<feature type="region of interest" description="Disordered" evidence="1">
    <location>
        <begin position="1"/>
        <end position="66"/>
    </location>
</feature>
<feature type="domain" description="CUE" evidence="3">
    <location>
        <begin position="653"/>
        <end position="696"/>
    </location>
</feature>
<feature type="region of interest" description="Disordered" evidence="1">
    <location>
        <begin position="725"/>
        <end position="780"/>
    </location>
</feature>
<dbReference type="GeneID" id="25738117"/>
<feature type="region of interest" description="Disordered" evidence="1">
    <location>
        <begin position="621"/>
        <end position="651"/>
    </location>
</feature>
<dbReference type="InterPro" id="IPR036063">
    <property type="entry name" value="Smr_dom_sf"/>
</dbReference>
<dbReference type="OrthoDB" id="552193at2759"/>
<dbReference type="SMART" id="SM00463">
    <property type="entry name" value="SMR"/>
    <property type="match status" value="1"/>
</dbReference>
<dbReference type="RefSeq" id="XP_013901735.1">
    <property type="nucleotide sequence ID" value="XM_014046281.1"/>
</dbReference>
<dbReference type="InterPro" id="IPR053020">
    <property type="entry name" value="Smr_domain_protein"/>
</dbReference>
<accession>A0A0D2NB48</accession>
<dbReference type="PANTHER" id="PTHR47417:SF1">
    <property type="entry name" value="SMR DOMAIN-CONTAINING PROTEIN YPL199C"/>
    <property type="match status" value="1"/>
</dbReference>
<feature type="domain" description="Smr" evidence="2">
    <location>
        <begin position="873"/>
        <end position="950"/>
    </location>
</feature>
<dbReference type="EMBL" id="KK100990">
    <property type="protein sequence ID" value="KIZ02716.1"/>
    <property type="molecule type" value="Genomic_DNA"/>
</dbReference>
<feature type="region of interest" description="Disordered" evidence="1">
    <location>
        <begin position="332"/>
        <end position="357"/>
    </location>
</feature>
<evidence type="ECO:0000259" key="3">
    <source>
        <dbReference type="PROSITE" id="PS51140"/>
    </source>
</evidence>
<evidence type="ECO:0000256" key="1">
    <source>
        <dbReference type="SAM" id="MobiDB-lite"/>
    </source>
</evidence>
<feature type="compositionally biased region" description="Gly residues" evidence="1">
    <location>
        <begin position="342"/>
        <end position="352"/>
    </location>
</feature>
<feature type="compositionally biased region" description="Low complexity" evidence="1">
    <location>
        <begin position="621"/>
        <end position="647"/>
    </location>
</feature>
<sequence>MPLVPHLPPPPAALCGSPTAPALTPPARPRASDAGGLDGADDAPLVSRRAPPLALPPAAHGPAAPAARPCGRVRGVLFAAVFLTPASREVLLAVLPARHPLVRGDHMILALRPTKAQLLALPLGAEVPLRIIGQAADSRAQALAADPPAWLPPTAAGATHVALSLAPGVRGREAGALLIDALQRAAAGCGAEDAFGGAAPGAYEHFSDPLELAGFVGVALESGERAFSLRALRDRGLLALTAAQEAAYDAAHGARLRSAASVRSAAHDGGGLGDFWGAVEGPHIALRSLGPPLPLCQAPLVALTTGLAAAASGSSCSPSGAVAYQGDSAALARGGRTSSGDTGSGGGGGGGSAASSSSGDGPVVYASAVHAGDWALVVPLLAEEARDEAGRAAVVMREGWVKDVVADEPYQPKAADAAADAAVAALPAGRAVLRPRRARGAEDDGELMRALSGGAFGELGAGGGGASAAGESGRDNLELWLEFERLKRQFGEALCTAIMEDCDNDFAVAIRTIKEKGDAAAAAGAAAAAAAAPPTPEAWGSPRRDGWGEPGSASPGAAATAAARVNEVVMLAAAQGVPAAAALELCATLKAVAPTAAVAALARRGGDVNAAAEDLLSGATSGATSGAPAAAPGNQAARSAGAGRAAGPPEDPAHAVALRRLQEMLPAVPTAVASAVLRQHHGDADAAARELIGAAEGSGGFAGAAERGGRELSEQEQLEGLRAAGLWDGDPQPRTHDAPAAEAWGPSEGSAGGRRGGRGGSGNGNGARGGRGSGNGRRDAHMYSDEELADKTQEELKALAQDLWRRAASHFKSADVFEAAAQDAILVRNDEAGMATLMARSRAERAEANRYKNEASRISYKANNLDKRNEWVIDLHGLAKAAAIRKVANDLQLLSSVAHSGGVLVRIITGKGLHSANGVPVLRAQVLQHLSEMRLEHRVDPANAGVVQVFLQEGGARRGSGDAGASTSYGA</sequence>